<dbReference type="AlphaFoldDB" id="A0A1G7J7I5"/>
<evidence type="ECO:0000313" key="2">
    <source>
        <dbReference type="Proteomes" id="UP000199399"/>
    </source>
</evidence>
<reference evidence="2" key="1">
    <citation type="submission" date="2016-10" db="EMBL/GenBank/DDBJ databases">
        <authorList>
            <person name="Varghese N."/>
            <person name="Submissions S."/>
        </authorList>
    </citation>
    <scope>NUCLEOTIDE SEQUENCE [LARGE SCALE GENOMIC DNA]</scope>
    <source>
        <strain evidence="2">DSM 16477</strain>
    </source>
</reference>
<protein>
    <recommendedName>
        <fullName evidence="3">Response regulatory domain-containing protein</fullName>
    </recommendedName>
</protein>
<name>A0A1G7J7I5_9RHOB</name>
<dbReference type="EMBL" id="FNBP01000001">
    <property type="protein sequence ID" value="SDF20957.1"/>
    <property type="molecule type" value="Genomic_DNA"/>
</dbReference>
<accession>A0A1G7J7I5</accession>
<sequence>MSILIYEPDPLVCSDINETLSAAFPQCKIDVLEAFDITKVVERISEIAVAVFSVTQEEFQQWRPEIRNLRAWFPVVLIVDDTPQPGEVDVDLDYLPRPFSSTTLLKTVSDALSDLR</sequence>
<organism evidence="1 2">
    <name type="scientific">Sulfitobacter delicatus</name>
    <dbReference type="NCBI Taxonomy" id="218672"/>
    <lineage>
        <taxon>Bacteria</taxon>
        <taxon>Pseudomonadati</taxon>
        <taxon>Pseudomonadota</taxon>
        <taxon>Alphaproteobacteria</taxon>
        <taxon>Rhodobacterales</taxon>
        <taxon>Roseobacteraceae</taxon>
        <taxon>Sulfitobacter</taxon>
    </lineage>
</organism>
<gene>
    <name evidence="1" type="ORF">SAMN04489759_101592</name>
</gene>
<keyword evidence="2" id="KW-1185">Reference proteome</keyword>
<dbReference type="OrthoDB" id="7725802at2"/>
<evidence type="ECO:0000313" key="1">
    <source>
        <dbReference type="EMBL" id="SDF20957.1"/>
    </source>
</evidence>
<dbReference type="Proteomes" id="UP000199399">
    <property type="component" value="Unassembled WGS sequence"/>
</dbReference>
<proteinExistence type="predicted"/>
<dbReference type="RefSeq" id="WP_093738971.1">
    <property type="nucleotide sequence ID" value="NZ_FNBP01000001.1"/>
</dbReference>
<evidence type="ECO:0008006" key="3">
    <source>
        <dbReference type="Google" id="ProtNLM"/>
    </source>
</evidence>